<protein>
    <submittedName>
        <fullName evidence="9">Ferredoxin</fullName>
    </submittedName>
</protein>
<evidence type="ECO:0000313" key="9">
    <source>
        <dbReference type="EMBL" id="RZS39253.1"/>
    </source>
</evidence>
<evidence type="ECO:0000256" key="7">
    <source>
        <dbReference type="ARBA" id="ARBA00023291"/>
    </source>
</evidence>
<dbReference type="Pfam" id="PF06902">
    <property type="entry name" value="Fer4_19"/>
    <property type="match status" value="1"/>
</dbReference>
<reference evidence="9 10" key="1">
    <citation type="submission" date="2019-02" db="EMBL/GenBank/DDBJ databases">
        <title>Genomic Encyclopedia of Type Strains, Phase IV (KMG-IV): sequencing the most valuable type-strain genomes for metagenomic binning, comparative biology and taxonomic classification.</title>
        <authorList>
            <person name="Goeker M."/>
        </authorList>
    </citation>
    <scope>NUCLEOTIDE SEQUENCE [LARGE SCALE GENOMIC DNA]</scope>
    <source>
        <strain evidence="9 10">DSM 101727</strain>
    </source>
</reference>
<name>A0A4V2ESZ1_9PSEU</name>
<accession>A0A4V2ESZ1</accession>
<dbReference type="GO" id="GO:0051538">
    <property type="term" value="F:3 iron, 4 sulfur cluster binding"/>
    <property type="evidence" value="ECO:0007669"/>
    <property type="project" value="UniProtKB-KW"/>
</dbReference>
<keyword evidence="10" id="KW-1185">Reference proteome</keyword>
<keyword evidence="7" id="KW-0003">3Fe-4S</keyword>
<proteinExistence type="predicted"/>
<dbReference type="Proteomes" id="UP000294257">
    <property type="component" value="Unassembled WGS sequence"/>
</dbReference>
<keyword evidence="2" id="KW-0813">Transport</keyword>
<evidence type="ECO:0000313" key="10">
    <source>
        <dbReference type="Proteomes" id="UP000294257"/>
    </source>
</evidence>
<gene>
    <name evidence="9" type="ORF">EV193_104470</name>
</gene>
<dbReference type="InterPro" id="IPR051269">
    <property type="entry name" value="Fe-S_cluster_ET"/>
</dbReference>
<keyword evidence="6" id="KW-0411">Iron-sulfur</keyword>
<evidence type="ECO:0000256" key="5">
    <source>
        <dbReference type="ARBA" id="ARBA00023004"/>
    </source>
</evidence>
<evidence type="ECO:0000256" key="6">
    <source>
        <dbReference type="ARBA" id="ARBA00023014"/>
    </source>
</evidence>
<dbReference type="PANTHER" id="PTHR36923:SF3">
    <property type="entry name" value="FERREDOXIN"/>
    <property type="match status" value="1"/>
</dbReference>
<organism evidence="9 10">
    <name type="scientific">Herbihabitans rhizosphaerae</name>
    <dbReference type="NCBI Taxonomy" id="1872711"/>
    <lineage>
        <taxon>Bacteria</taxon>
        <taxon>Bacillati</taxon>
        <taxon>Actinomycetota</taxon>
        <taxon>Actinomycetes</taxon>
        <taxon>Pseudonocardiales</taxon>
        <taxon>Pseudonocardiaceae</taxon>
        <taxon>Herbihabitans</taxon>
    </lineage>
</organism>
<dbReference type="AlphaFoldDB" id="A0A4V2ESZ1"/>
<keyword evidence="3" id="KW-0479">Metal-binding</keyword>
<keyword evidence="4" id="KW-0249">Electron transport</keyword>
<evidence type="ECO:0000256" key="1">
    <source>
        <dbReference type="ARBA" id="ARBA00001927"/>
    </source>
</evidence>
<dbReference type="InterPro" id="IPR010693">
    <property type="entry name" value="Divergent_4Fe-4S_mono-cluster"/>
</dbReference>
<evidence type="ECO:0000256" key="3">
    <source>
        <dbReference type="ARBA" id="ARBA00022723"/>
    </source>
</evidence>
<evidence type="ECO:0000256" key="4">
    <source>
        <dbReference type="ARBA" id="ARBA00022982"/>
    </source>
</evidence>
<evidence type="ECO:0000256" key="2">
    <source>
        <dbReference type="ARBA" id="ARBA00022448"/>
    </source>
</evidence>
<dbReference type="EMBL" id="SGWQ01000004">
    <property type="protein sequence ID" value="RZS39253.1"/>
    <property type="molecule type" value="Genomic_DNA"/>
</dbReference>
<dbReference type="Gene3D" id="3.30.70.20">
    <property type="match status" value="1"/>
</dbReference>
<dbReference type="SUPFAM" id="SSF54862">
    <property type="entry name" value="4Fe-4S ferredoxins"/>
    <property type="match status" value="1"/>
</dbReference>
<dbReference type="PANTHER" id="PTHR36923">
    <property type="entry name" value="FERREDOXIN"/>
    <property type="match status" value="1"/>
</dbReference>
<dbReference type="GO" id="GO:0046872">
    <property type="term" value="F:metal ion binding"/>
    <property type="evidence" value="ECO:0007669"/>
    <property type="project" value="UniProtKB-KW"/>
</dbReference>
<comment type="caution">
    <text evidence="9">The sequence shown here is derived from an EMBL/GenBank/DDBJ whole genome shotgun (WGS) entry which is preliminary data.</text>
</comment>
<evidence type="ECO:0000259" key="8">
    <source>
        <dbReference type="Pfam" id="PF06902"/>
    </source>
</evidence>
<feature type="domain" description="Divergent 4Fe-4S mono-cluster" evidence="8">
    <location>
        <begin position="3"/>
        <end position="68"/>
    </location>
</feature>
<sequence>MVKDMRINADRDVCVGAGQCVLTDDAIFDQDDAEGTVVVLSEHVDGEALEHARTAVDICPSGALSLSDD</sequence>
<keyword evidence="5" id="KW-0408">Iron</keyword>
<comment type="cofactor">
    <cofactor evidence="1">
        <name>[3Fe-4S] cluster</name>
        <dbReference type="ChEBI" id="CHEBI:21137"/>
    </cofactor>
</comment>